<dbReference type="GO" id="GO:0003677">
    <property type="term" value="F:DNA binding"/>
    <property type="evidence" value="ECO:0007669"/>
    <property type="project" value="UniProtKB-UniRule"/>
</dbReference>
<dbReference type="OrthoDB" id="8222629at2"/>
<dbReference type="Gene3D" id="1.10.357.10">
    <property type="entry name" value="Tetracycline Repressor, domain 2"/>
    <property type="match status" value="1"/>
</dbReference>
<reference evidence="6 7" key="1">
    <citation type="submission" date="2017-07" db="EMBL/GenBank/DDBJ databases">
        <title>Draft whole genome sequences of clinical Proprionibacteriaceae strains.</title>
        <authorList>
            <person name="Bernier A.-M."/>
            <person name="Bernard K."/>
            <person name="Domingo M.-C."/>
        </authorList>
    </citation>
    <scope>NUCLEOTIDE SEQUENCE [LARGE SCALE GENOMIC DNA]</scope>
    <source>
        <strain evidence="6 7">NML 030167</strain>
    </source>
</reference>
<accession>A0A255GPL5</accession>
<evidence type="ECO:0000313" key="6">
    <source>
        <dbReference type="EMBL" id="OYO17765.1"/>
    </source>
</evidence>
<dbReference type="SUPFAM" id="SSF46689">
    <property type="entry name" value="Homeodomain-like"/>
    <property type="match status" value="1"/>
</dbReference>
<evidence type="ECO:0000256" key="4">
    <source>
        <dbReference type="PROSITE-ProRule" id="PRU00335"/>
    </source>
</evidence>
<protein>
    <submittedName>
        <fullName evidence="6">TetR family transcriptional regulator</fullName>
    </submittedName>
</protein>
<sequence>MPRAGLTTAAVVEAGCSLADEVGLDSLSMASLAERLGVRTPALYKHIDGLGGLRHAIAVRGMNQMAELLEEAIQGSSRKDAVRAILASTRTYLRSHPGMYAATLREELGDQSDPLLAASTRVVTCLRAALAGYDIAEADLDHAVRTVRCTVHGFAQLEAENAFHWDANVADSVEYLTDFIDRGLGGGGHPPHDEKRPIDRRS</sequence>
<evidence type="ECO:0000256" key="3">
    <source>
        <dbReference type="ARBA" id="ARBA00023163"/>
    </source>
</evidence>
<name>A0A255GPL5_9ACTN</name>
<keyword evidence="1" id="KW-0805">Transcription regulation</keyword>
<dbReference type="SUPFAM" id="SSF48498">
    <property type="entry name" value="Tetracyclin repressor-like, C-terminal domain"/>
    <property type="match status" value="1"/>
</dbReference>
<proteinExistence type="predicted"/>
<dbReference type="InterPro" id="IPR009057">
    <property type="entry name" value="Homeodomain-like_sf"/>
</dbReference>
<dbReference type="InterPro" id="IPR025996">
    <property type="entry name" value="MT1864/Rv1816-like_C"/>
</dbReference>
<dbReference type="RefSeq" id="WP_094356565.1">
    <property type="nucleotide sequence ID" value="NZ_NMVO01000001.1"/>
</dbReference>
<keyword evidence="2 4" id="KW-0238">DNA-binding</keyword>
<dbReference type="Pfam" id="PF13305">
    <property type="entry name" value="TetR_C_33"/>
    <property type="match status" value="1"/>
</dbReference>
<evidence type="ECO:0000259" key="5">
    <source>
        <dbReference type="PROSITE" id="PS50977"/>
    </source>
</evidence>
<evidence type="ECO:0000313" key="7">
    <source>
        <dbReference type="Proteomes" id="UP000215896"/>
    </source>
</evidence>
<dbReference type="Proteomes" id="UP000215896">
    <property type="component" value="Unassembled WGS sequence"/>
</dbReference>
<dbReference type="AlphaFoldDB" id="A0A255GPL5"/>
<dbReference type="InterPro" id="IPR036271">
    <property type="entry name" value="Tet_transcr_reg_TetR-rel_C_sf"/>
</dbReference>
<dbReference type="Gene3D" id="1.10.10.60">
    <property type="entry name" value="Homeodomain-like"/>
    <property type="match status" value="1"/>
</dbReference>
<gene>
    <name evidence="6" type="ORF">CGZ94_02480</name>
</gene>
<dbReference type="EMBL" id="NMVO01000001">
    <property type="protein sequence ID" value="OYO17765.1"/>
    <property type="molecule type" value="Genomic_DNA"/>
</dbReference>
<evidence type="ECO:0000256" key="2">
    <source>
        <dbReference type="ARBA" id="ARBA00023125"/>
    </source>
</evidence>
<dbReference type="InterPro" id="IPR001647">
    <property type="entry name" value="HTH_TetR"/>
</dbReference>
<comment type="caution">
    <text evidence="6">The sequence shown here is derived from an EMBL/GenBank/DDBJ whole genome shotgun (WGS) entry which is preliminary data.</text>
</comment>
<keyword evidence="7" id="KW-1185">Reference proteome</keyword>
<evidence type="ECO:0000256" key="1">
    <source>
        <dbReference type="ARBA" id="ARBA00023015"/>
    </source>
</evidence>
<dbReference type="PROSITE" id="PS50977">
    <property type="entry name" value="HTH_TETR_2"/>
    <property type="match status" value="1"/>
</dbReference>
<organism evidence="6 7">
    <name type="scientific">Enemella evansiae</name>
    <dbReference type="NCBI Taxonomy" id="2016499"/>
    <lineage>
        <taxon>Bacteria</taxon>
        <taxon>Bacillati</taxon>
        <taxon>Actinomycetota</taxon>
        <taxon>Actinomycetes</taxon>
        <taxon>Propionibacteriales</taxon>
        <taxon>Propionibacteriaceae</taxon>
        <taxon>Enemella</taxon>
    </lineage>
</organism>
<feature type="domain" description="HTH tetR-type" evidence="5">
    <location>
        <begin position="5"/>
        <end position="65"/>
    </location>
</feature>
<keyword evidence="3" id="KW-0804">Transcription</keyword>
<feature type="DNA-binding region" description="H-T-H motif" evidence="4">
    <location>
        <begin position="28"/>
        <end position="47"/>
    </location>
</feature>